<sequence length="84" mass="9305">MEMELLVYGISLDETVIGSDLIHLLYVFGANEEEAASVLYSISDAESNVSITGSGHERKTPYLTHPVFNSYPSETKLLHYIKGL</sequence>
<dbReference type="OrthoDB" id="6537869at2759"/>
<dbReference type="InterPro" id="IPR020581">
    <property type="entry name" value="GDC_P"/>
</dbReference>
<proteinExistence type="predicted"/>
<dbReference type="STRING" id="400682.A0A1X7SKQ7"/>
<organism evidence="1">
    <name type="scientific">Amphimedon queenslandica</name>
    <name type="common">Sponge</name>
    <dbReference type="NCBI Taxonomy" id="400682"/>
    <lineage>
        <taxon>Eukaryota</taxon>
        <taxon>Metazoa</taxon>
        <taxon>Porifera</taxon>
        <taxon>Demospongiae</taxon>
        <taxon>Heteroscleromorpha</taxon>
        <taxon>Haplosclerida</taxon>
        <taxon>Niphatidae</taxon>
        <taxon>Amphimedon</taxon>
    </lineage>
</organism>
<dbReference type="EnsemblMetazoa" id="Aqu2.1.02611_001">
    <property type="protein sequence ID" value="Aqu2.1.02611_001"/>
    <property type="gene ID" value="Aqu2.1.02611"/>
</dbReference>
<reference evidence="1" key="1">
    <citation type="submission" date="2017-05" db="UniProtKB">
        <authorList>
            <consortium name="EnsemblMetazoa"/>
        </authorList>
    </citation>
    <scope>IDENTIFICATION</scope>
</reference>
<dbReference type="GO" id="GO:0030170">
    <property type="term" value="F:pyridoxal phosphate binding"/>
    <property type="evidence" value="ECO:0007669"/>
    <property type="project" value="TreeGrafter"/>
</dbReference>
<dbReference type="GO" id="GO:0005960">
    <property type="term" value="C:glycine cleavage complex"/>
    <property type="evidence" value="ECO:0007669"/>
    <property type="project" value="TreeGrafter"/>
</dbReference>
<name>A0A1X7SKQ7_AMPQE</name>
<dbReference type="eggNOG" id="KOG2040">
    <property type="taxonomic scope" value="Eukaryota"/>
</dbReference>
<dbReference type="PANTHER" id="PTHR11773:SF1">
    <property type="entry name" value="GLYCINE DEHYDROGENASE (DECARBOXYLATING), MITOCHONDRIAL"/>
    <property type="match status" value="1"/>
</dbReference>
<dbReference type="GO" id="GO:0004375">
    <property type="term" value="F:glycine dehydrogenase (decarboxylating) activity"/>
    <property type="evidence" value="ECO:0007669"/>
    <property type="project" value="InterPro"/>
</dbReference>
<dbReference type="GO" id="GO:0019464">
    <property type="term" value="P:glycine decarboxylation via glycine cleavage system"/>
    <property type="evidence" value="ECO:0007669"/>
    <property type="project" value="TreeGrafter"/>
</dbReference>
<evidence type="ECO:0000313" key="1">
    <source>
        <dbReference type="EnsemblMetazoa" id="Aqu2.1.02611_001"/>
    </source>
</evidence>
<dbReference type="PANTHER" id="PTHR11773">
    <property type="entry name" value="GLYCINE DEHYDROGENASE, DECARBOXYLATING"/>
    <property type="match status" value="1"/>
</dbReference>
<protein>
    <submittedName>
        <fullName evidence="1">Uncharacterized protein</fullName>
    </submittedName>
</protein>
<dbReference type="GO" id="GO:0016594">
    <property type="term" value="F:glycine binding"/>
    <property type="evidence" value="ECO:0007669"/>
    <property type="project" value="TreeGrafter"/>
</dbReference>
<dbReference type="GO" id="GO:0005739">
    <property type="term" value="C:mitochondrion"/>
    <property type="evidence" value="ECO:0007669"/>
    <property type="project" value="TreeGrafter"/>
</dbReference>
<dbReference type="InParanoid" id="A0A1X7SKQ7"/>
<dbReference type="AlphaFoldDB" id="A0A1X7SKQ7"/>
<accession>A0A1X7SKQ7</accession>